<feature type="region of interest" description="Disordered" evidence="1">
    <location>
        <begin position="15"/>
        <end position="51"/>
    </location>
</feature>
<protein>
    <submittedName>
        <fullName evidence="2">Uncharacterized protein</fullName>
    </submittedName>
</protein>
<evidence type="ECO:0000313" key="3">
    <source>
        <dbReference type="Proteomes" id="UP001180020"/>
    </source>
</evidence>
<reference evidence="2" key="2">
    <citation type="submission" date="2023-06" db="EMBL/GenBank/DDBJ databases">
        <authorList>
            <person name="Ma L."/>
            <person name="Liu K.-W."/>
            <person name="Li Z."/>
            <person name="Hsiao Y.-Y."/>
            <person name="Qi Y."/>
            <person name="Fu T."/>
            <person name="Tang G."/>
            <person name="Zhang D."/>
            <person name="Sun W.-H."/>
            <person name="Liu D.-K."/>
            <person name="Li Y."/>
            <person name="Chen G.-Z."/>
            <person name="Liu X.-D."/>
            <person name="Liao X.-Y."/>
            <person name="Jiang Y.-T."/>
            <person name="Yu X."/>
            <person name="Hao Y."/>
            <person name="Huang J."/>
            <person name="Zhao X.-W."/>
            <person name="Ke S."/>
            <person name="Chen Y.-Y."/>
            <person name="Wu W.-L."/>
            <person name="Hsu J.-L."/>
            <person name="Lin Y.-F."/>
            <person name="Huang M.-D."/>
            <person name="Li C.-Y."/>
            <person name="Huang L."/>
            <person name="Wang Z.-W."/>
            <person name="Zhao X."/>
            <person name="Zhong W.-Y."/>
            <person name="Peng D.-H."/>
            <person name="Ahmad S."/>
            <person name="Lan S."/>
            <person name="Zhang J.-S."/>
            <person name="Tsai W.-C."/>
            <person name="Van De Peer Y."/>
            <person name="Liu Z.-J."/>
        </authorList>
    </citation>
    <scope>NUCLEOTIDE SEQUENCE</scope>
    <source>
        <strain evidence="2">CP</strain>
        <tissue evidence="2">Leaves</tissue>
    </source>
</reference>
<dbReference type="AlphaFoldDB" id="A0AAV9C0M9"/>
<feature type="compositionally biased region" description="Polar residues" evidence="1">
    <location>
        <begin position="42"/>
        <end position="51"/>
    </location>
</feature>
<keyword evidence="3" id="KW-1185">Reference proteome</keyword>
<evidence type="ECO:0000256" key="1">
    <source>
        <dbReference type="SAM" id="MobiDB-lite"/>
    </source>
</evidence>
<comment type="caution">
    <text evidence="2">The sequence shown here is derived from an EMBL/GenBank/DDBJ whole genome shotgun (WGS) entry which is preliminary data.</text>
</comment>
<accession>A0AAV9C0M9</accession>
<dbReference type="EMBL" id="JAUJYO010000022">
    <property type="protein sequence ID" value="KAK1281823.1"/>
    <property type="molecule type" value="Genomic_DNA"/>
</dbReference>
<reference evidence="2" key="1">
    <citation type="journal article" date="2023" name="Nat. Commun.">
        <title>Diploid and tetraploid genomes of Acorus and the evolution of monocots.</title>
        <authorList>
            <person name="Ma L."/>
            <person name="Liu K.W."/>
            <person name="Li Z."/>
            <person name="Hsiao Y.Y."/>
            <person name="Qi Y."/>
            <person name="Fu T."/>
            <person name="Tang G.D."/>
            <person name="Zhang D."/>
            <person name="Sun W.H."/>
            <person name="Liu D.K."/>
            <person name="Li Y."/>
            <person name="Chen G.Z."/>
            <person name="Liu X.D."/>
            <person name="Liao X.Y."/>
            <person name="Jiang Y.T."/>
            <person name="Yu X."/>
            <person name="Hao Y."/>
            <person name="Huang J."/>
            <person name="Zhao X.W."/>
            <person name="Ke S."/>
            <person name="Chen Y.Y."/>
            <person name="Wu W.L."/>
            <person name="Hsu J.L."/>
            <person name="Lin Y.F."/>
            <person name="Huang M.D."/>
            <person name="Li C.Y."/>
            <person name="Huang L."/>
            <person name="Wang Z.W."/>
            <person name="Zhao X."/>
            <person name="Zhong W.Y."/>
            <person name="Peng D.H."/>
            <person name="Ahmad S."/>
            <person name="Lan S."/>
            <person name="Zhang J.S."/>
            <person name="Tsai W.C."/>
            <person name="Van de Peer Y."/>
            <person name="Liu Z.J."/>
        </authorList>
    </citation>
    <scope>NUCLEOTIDE SEQUENCE</scope>
    <source>
        <strain evidence="2">CP</strain>
    </source>
</reference>
<sequence>MGSYARFLWDAETVEEEKEENEFDKEYSCSSNSKPPFFHGTSYPSPIAATS</sequence>
<name>A0AAV9C0M9_ACOCL</name>
<proteinExistence type="predicted"/>
<organism evidence="2 3">
    <name type="scientific">Acorus calamus</name>
    <name type="common">Sweet flag</name>
    <dbReference type="NCBI Taxonomy" id="4465"/>
    <lineage>
        <taxon>Eukaryota</taxon>
        <taxon>Viridiplantae</taxon>
        <taxon>Streptophyta</taxon>
        <taxon>Embryophyta</taxon>
        <taxon>Tracheophyta</taxon>
        <taxon>Spermatophyta</taxon>
        <taxon>Magnoliopsida</taxon>
        <taxon>Liliopsida</taxon>
        <taxon>Acoraceae</taxon>
        <taxon>Acorus</taxon>
    </lineage>
</organism>
<gene>
    <name evidence="2" type="ORF">QJS10_CPB22g01114</name>
</gene>
<evidence type="ECO:0000313" key="2">
    <source>
        <dbReference type="EMBL" id="KAK1281823.1"/>
    </source>
</evidence>
<dbReference type="Proteomes" id="UP001180020">
    <property type="component" value="Unassembled WGS sequence"/>
</dbReference>